<evidence type="ECO:0000313" key="2">
    <source>
        <dbReference type="EMBL" id="CEG38958.1"/>
    </source>
</evidence>
<dbReference type="GeneID" id="36404056"/>
<feature type="region of interest" description="Disordered" evidence="1">
    <location>
        <begin position="37"/>
        <end position="114"/>
    </location>
</feature>
<sequence>MVNLRPCYINHKVARYNRTTPPSIRLHQKQLAAKRAAKQVETTTSTTEAIPDTVSRDLPTAPLHSSLRRSLQASQPAMNGQPSDTDDAILTSDNPPIYDDSDDDSQQDQVGLRNNSDLMNKTIIVPVSSPSAPVWTRAAKNRRALSAIDNPNSADIFSIEYEVKDLDCSTQTKKVVRLNYYSSLWLDDLDSDTPQWHFDIEIHHSENDDVCLESTPPYKVGSMTRGELFDYVDSFLKKFESRPPLDQLADIEADPGLMLGSSVSIIGVPPN</sequence>
<dbReference type="Proteomes" id="UP000054928">
    <property type="component" value="Unassembled WGS sequence"/>
</dbReference>
<proteinExistence type="predicted"/>
<dbReference type="EMBL" id="CCYD01000322">
    <property type="protein sequence ID" value="CEG38958.1"/>
    <property type="molecule type" value="Genomic_DNA"/>
</dbReference>
<accession>A0A0P1ADR7</accession>
<feature type="compositionally biased region" description="Polar residues" evidence="1">
    <location>
        <begin position="68"/>
        <end position="83"/>
    </location>
</feature>
<evidence type="ECO:0000313" key="3">
    <source>
        <dbReference type="Proteomes" id="UP000054928"/>
    </source>
</evidence>
<protein>
    <submittedName>
        <fullName evidence="2">Uncharacterized protein</fullName>
    </submittedName>
</protein>
<dbReference type="RefSeq" id="XP_024575327.1">
    <property type="nucleotide sequence ID" value="XM_024724451.1"/>
</dbReference>
<dbReference type="AlphaFoldDB" id="A0A0P1ADR7"/>
<organism evidence="2 3">
    <name type="scientific">Plasmopara halstedii</name>
    <name type="common">Downy mildew of sunflower</name>
    <dbReference type="NCBI Taxonomy" id="4781"/>
    <lineage>
        <taxon>Eukaryota</taxon>
        <taxon>Sar</taxon>
        <taxon>Stramenopiles</taxon>
        <taxon>Oomycota</taxon>
        <taxon>Peronosporomycetes</taxon>
        <taxon>Peronosporales</taxon>
        <taxon>Peronosporaceae</taxon>
        <taxon>Plasmopara</taxon>
    </lineage>
</organism>
<name>A0A0P1ADR7_PLAHL</name>
<keyword evidence="3" id="KW-1185">Reference proteome</keyword>
<evidence type="ECO:0000256" key="1">
    <source>
        <dbReference type="SAM" id="MobiDB-lite"/>
    </source>
</evidence>
<reference evidence="3" key="1">
    <citation type="submission" date="2014-09" db="EMBL/GenBank/DDBJ databases">
        <authorList>
            <person name="Sharma Rahul"/>
            <person name="Thines Marco"/>
        </authorList>
    </citation>
    <scope>NUCLEOTIDE SEQUENCE [LARGE SCALE GENOMIC DNA]</scope>
</reference>